<name>A0A5J4TWZ8_9EUKA</name>
<gene>
    <name evidence="1" type="ORF">EZS28_042029</name>
</gene>
<feature type="non-terminal residue" evidence="1">
    <location>
        <position position="1"/>
    </location>
</feature>
<dbReference type="AlphaFoldDB" id="A0A5J4TWZ8"/>
<dbReference type="EMBL" id="SNRW01024194">
    <property type="protein sequence ID" value="KAA6362443.1"/>
    <property type="molecule type" value="Genomic_DNA"/>
</dbReference>
<sequence length="70" mass="8023">TTNSFLMSAIEAHSIIQPEYFILRVLIQIIADCIHHNERMLLMNIQKAIGGTKVEVDLKNDLCYTSYRKG</sequence>
<reference evidence="1 2" key="1">
    <citation type="submission" date="2019-03" db="EMBL/GenBank/DDBJ databases">
        <title>Single cell metagenomics reveals metabolic interactions within the superorganism composed of flagellate Streblomastix strix and complex community of Bacteroidetes bacteria on its surface.</title>
        <authorList>
            <person name="Treitli S.C."/>
            <person name="Kolisko M."/>
            <person name="Husnik F."/>
            <person name="Keeling P."/>
            <person name="Hampl V."/>
        </authorList>
    </citation>
    <scope>NUCLEOTIDE SEQUENCE [LARGE SCALE GENOMIC DNA]</scope>
    <source>
        <strain evidence="1">ST1C</strain>
    </source>
</reference>
<protein>
    <submittedName>
        <fullName evidence="1">Uncharacterized protein</fullName>
    </submittedName>
</protein>
<evidence type="ECO:0000313" key="1">
    <source>
        <dbReference type="EMBL" id="KAA6362443.1"/>
    </source>
</evidence>
<dbReference type="Proteomes" id="UP000324800">
    <property type="component" value="Unassembled WGS sequence"/>
</dbReference>
<accession>A0A5J4TWZ8</accession>
<comment type="caution">
    <text evidence="1">The sequence shown here is derived from an EMBL/GenBank/DDBJ whole genome shotgun (WGS) entry which is preliminary data.</text>
</comment>
<proteinExistence type="predicted"/>
<evidence type="ECO:0000313" key="2">
    <source>
        <dbReference type="Proteomes" id="UP000324800"/>
    </source>
</evidence>
<organism evidence="1 2">
    <name type="scientific">Streblomastix strix</name>
    <dbReference type="NCBI Taxonomy" id="222440"/>
    <lineage>
        <taxon>Eukaryota</taxon>
        <taxon>Metamonada</taxon>
        <taxon>Preaxostyla</taxon>
        <taxon>Oxymonadida</taxon>
        <taxon>Streblomastigidae</taxon>
        <taxon>Streblomastix</taxon>
    </lineage>
</organism>